<protein>
    <recommendedName>
        <fullName evidence="2">Macro domain-containing protein</fullName>
    </recommendedName>
</protein>
<dbReference type="CTD" id="20236107"/>
<feature type="region of interest" description="Disordered" evidence="1">
    <location>
        <begin position="1"/>
        <end position="198"/>
    </location>
</feature>
<dbReference type="InterPro" id="IPR002589">
    <property type="entry name" value="Macro_dom"/>
</dbReference>
<dbReference type="RefSeq" id="XP_009058048.1">
    <property type="nucleotide sequence ID" value="XM_009059800.1"/>
</dbReference>
<dbReference type="SMART" id="SM00506">
    <property type="entry name" value="A1pp"/>
    <property type="match status" value="1"/>
</dbReference>
<dbReference type="HOGENOM" id="CLU_329093_0_0_1"/>
<feature type="region of interest" description="Disordered" evidence="1">
    <location>
        <begin position="217"/>
        <end position="256"/>
    </location>
</feature>
<dbReference type="GeneID" id="20236107"/>
<dbReference type="OMA" id="MINECQA"/>
<keyword evidence="4" id="KW-1185">Reference proteome</keyword>
<dbReference type="InterPro" id="IPR043472">
    <property type="entry name" value="Macro_dom-like"/>
</dbReference>
<proteinExistence type="predicted"/>
<feature type="compositionally biased region" description="Polar residues" evidence="1">
    <location>
        <begin position="217"/>
        <end position="237"/>
    </location>
</feature>
<feature type="compositionally biased region" description="Polar residues" evidence="1">
    <location>
        <begin position="172"/>
        <end position="198"/>
    </location>
</feature>
<evidence type="ECO:0000313" key="4">
    <source>
        <dbReference type="Proteomes" id="UP000030746"/>
    </source>
</evidence>
<dbReference type="OrthoDB" id="6159982at2759"/>
<dbReference type="PROSITE" id="PS51154">
    <property type="entry name" value="MACRO"/>
    <property type="match status" value="1"/>
</dbReference>
<accession>V3ZJB8</accession>
<reference evidence="3 4" key="1">
    <citation type="journal article" date="2013" name="Nature">
        <title>Insights into bilaterian evolution from three spiralian genomes.</title>
        <authorList>
            <person name="Simakov O."/>
            <person name="Marletaz F."/>
            <person name="Cho S.J."/>
            <person name="Edsinger-Gonzales E."/>
            <person name="Havlak P."/>
            <person name="Hellsten U."/>
            <person name="Kuo D.H."/>
            <person name="Larsson T."/>
            <person name="Lv J."/>
            <person name="Arendt D."/>
            <person name="Savage R."/>
            <person name="Osoegawa K."/>
            <person name="de Jong P."/>
            <person name="Grimwood J."/>
            <person name="Chapman J.A."/>
            <person name="Shapiro H."/>
            <person name="Aerts A."/>
            <person name="Otillar R.P."/>
            <person name="Terry A.Y."/>
            <person name="Boore J.L."/>
            <person name="Grigoriev I.V."/>
            <person name="Lindberg D.R."/>
            <person name="Seaver E.C."/>
            <person name="Weisblat D.A."/>
            <person name="Putnam N.H."/>
            <person name="Rokhsar D.S."/>
        </authorList>
    </citation>
    <scope>NUCLEOTIDE SEQUENCE [LARGE SCALE GENOMIC DNA]</scope>
</reference>
<dbReference type="Proteomes" id="UP000030746">
    <property type="component" value="Unassembled WGS sequence"/>
</dbReference>
<dbReference type="Pfam" id="PF01661">
    <property type="entry name" value="Macro"/>
    <property type="match status" value="1"/>
</dbReference>
<dbReference type="KEGG" id="lgi:LOTGIDRAFT_153790"/>
<evidence type="ECO:0000256" key="1">
    <source>
        <dbReference type="SAM" id="MobiDB-lite"/>
    </source>
</evidence>
<organism evidence="3 4">
    <name type="scientific">Lottia gigantea</name>
    <name type="common">Giant owl limpet</name>
    <dbReference type="NCBI Taxonomy" id="225164"/>
    <lineage>
        <taxon>Eukaryota</taxon>
        <taxon>Metazoa</taxon>
        <taxon>Spiralia</taxon>
        <taxon>Lophotrochozoa</taxon>
        <taxon>Mollusca</taxon>
        <taxon>Gastropoda</taxon>
        <taxon>Patellogastropoda</taxon>
        <taxon>Lottioidea</taxon>
        <taxon>Lottiidae</taxon>
        <taxon>Lottia</taxon>
    </lineage>
</organism>
<name>V3ZJB8_LOTGI</name>
<sequence>MGNNQSSEHPDVYTYHETVLKQGAQSAASDSSDESDDEMQEGYSRETPTSSNVEDETNSNSGGEENSDSEEKNPEQISLDQSELERAGLEEISEAENEAEASSSSIAFKQVFQQENSEFATPPSSPLSKEPSPGPSRRSTRLQLKASTINIISKKRPRLSMRDSDDSDDDLQYSTPSATRKTPSRLGNISAISDSSKSQVENISEVRAVEKKHSNEANITPKTPSSSHQLEASTVRTPSYDKGRPNLRSSGGESRPFLRAKRSAQLFGKNAVHLQKVVSPPTNEQYTERAGEVNVDVIKIVNDESNSCINPRANNQESENVTLTNSATVTESEKTPQQPAIVCSEGSTSTCTTFSNSVTNDTISEINTVVSTQNSLLSETQQDQLPANTYTTVGNQIFTEARSEGNDVTMTDVTNEKECNTSRTNMGSEKFSASGSHIVQPMDAQSVENFANDITIPKTLEVINVEQVSQNRLPVFGSRNIMTSTSTEDLQPSEVNTTGGLLSFSQLANSQTAAPSISSVTATSSALMVYPHSQAPASTSSQSLTCEQTPQIHTSAPSTSIVAAPSAALVIFPQISRSSQNGFTPQIHTPISPQVINQTPKVANPFPFSPPSTLSSVQKCCIFPISSNFDMTIRQGDIIKQDATAIVNSTDIHLRHQGAVSRLIAEAASPQMMIECQQHLMNHGGSLDILHVMDTIAGGRLNTNVERIIHVIPPSGSSTHFDHLSVNKLVSAYLQCMLHSDRLLNSTSLAFPLLGAGSFPTDISINAFYNAVLIYLSDKRSLSRLNDIRLIINEPQIFQFAVTYFTSCYENILTQGIDSAVAEALDGFYGNRNSNLSSFCVRDEVDGRSNKKWSATESLTNLFRGPPVKRPRL</sequence>
<feature type="compositionally biased region" description="Polar residues" evidence="1">
    <location>
        <begin position="141"/>
        <end position="151"/>
    </location>
</feature>
<dbReference type="Gene3D" id="3.40.220.10">
    <property type="entry name" value="Leucine Aminopeptidase, subunit E, domain 1"/>
    <property type="match status" value="1"/>
</dbReference>
<evidence type="ECO:0000259" key="2">
    <source>
        <dbReference type="PROSITE" id="PS51154"/>
    </source>
</evidence>
<dbReference type="AlphaFoldDB" id="V3ZJB8"/>
<dbReference type="EMBL" id="KB202283">
    <property type="protein sequence ID" value="ESO91353.1"/>
    <property type="molecule type" value="Genomic_DNA"/>
</dbReference>
<feature type="domain" description="Macro" evidence="2">
    <location>
        <begin position="618"/>
        <end position="809"/>
    </location>
</feature>
<feature type="compositionally biased region" description="Acidic residues" evidence="1">
    <location>
        <begin position="31"/>
        <end position="40"/>
    </location>
</feature>
<evidence type="ECO:0000313" key="3">
    <source>
        <dbReference type="EMBL" id="ESO91353.1"/>
    </source>
</evidence>
<dbReference type="SUPFAM" id="SSF52949">
    <property type="entry name" value="Macro domain-like"/>
    <property type="match status" value="1"/>
</dbReference>
<gene>
    <name evidence="3" type="ORF">LOTGIDRAFT_153790</name>
</gene>